<evidence type="ECO:0000313" key="9">
    <source>
        <dbReference type="Proteomes" id="UP000041254"/>
    </source>
</evidence>
<evidence type="ECO:0000256" key="2">
    <source>
        <dbReference type="ARBA" id="ARBA00022707"/>
    </source>
</evidence>
<dbReference type="SMART" id="SM00054">
    <property type="entry name" value="EFh"/>
    <property type="match status" value="2"/>
</dbReference>
<dbReference type="VEuPathDB" id="CryptoDB:Vbra_5675"/>
<keyword evidence="3" id="KW-0479">Metal-binding</keyword>
<dbReference type="PROSITE" id="PS00018">
    <property type="entry name" value="EF_HAND_1"/>
    <property type="match status" value="2"/>
</dbReference>
<dbReference type="SUPFAM" id="SSF47473">
    <property type="entry name" value="EF-hand"/>
    <property type="match status" value="1"/>
</dbReference>
<dbReference type="OrthoDB" id="191686at2759"/>
<proteinExistence type="inferred from homology"/>
<dbReference type="PROSITE" id="PS50222">
    <property type="entry name" value="EF_HAND_2"/>
    <property type="match status" value="1"/>
</dbReference>
<protein>
    <recommendedName>
        <fullName evidence="7">EF-hand domain-containing protein</fullName>
    </recommendedName>
</protein>
<dbReference type="STRING" id="1169540.A0A0G4F3S4"/>
<evidence type="ECO:0000313" key="8">
    <source>
        <dbReference type="EMBL" id="CEM06490.1"/>
    </source>
</evidence>
<dbReference type="InterPro" id="IPR011992">
    <property type="entry name" value="EF-hand-dom_pair"/>
</dbReference>
<reference evidence="8 9" key="1">
    <citation type="submission" date="2014-11" db="EMBL/GenBank/DDBJ databases">
        <authorList>
            <person name="Zhu J."/>
            <person name="Qi W."/>
            <person name="Song R."/>
        </authorList>
    </citation>
    <scope>NUCLEOTIDE SEQUENCE [LARGE SCALE GENOMIC DNA]</scope>
</reference>
<evidence type="ECO:0000256" key="3">
    <source>
        <dbReference type="ARBA" id="ARBA00022723"/>
    </source>
</evidence>
<keyword evidence="2" id="KW-0519">Myristate</keyword>
<dbReference type="Gene3D" id="1.10.238.10">
    <property type="entry name" value="EF-hand"/>
    <property type="match status" value="1"/>
</dbReference>
<dbReference type="AlphaFoldDB" id="A0A0G4F3S4"/>
<dbReference type="InterPro" id="IPR028846">
    <property type="entry name" value="Recoverin"/>
</dbReference>
<dbReference type="Pfam" id="PF13499">
    <property type="entry name" value="EF-hand_7"/>
    <property type="match status" value="1"/>
</dbReference>
<dbReference type="InParanoid" id="A0A0G4F3S4"/>
<gene>
    <name evidence="8" type="ORF">Vbra_5675</name>
</gene>
<dbReference type="EMBL" id="CDMY01000366">
    <property type="protein sequence ID" value="CEM06490.1"/>
    <property type="molecule type" value="Genomic_DNA"/>
</dbReference>
<dbReference type="InterPro" id="IPR018247">
    <property type="entry name" value="EF_Hand_1_Ca_BS"/>
</dbReference>
<accession>A0A0G4F3S4</accession>
<comment type="similarity">
    <text evidence="1">Belongs to the recoverin family.</text>
</comment>
<dbReference type="Proteomes" id="UP000041254">
    <property type="component" value="Unassembled WGS sequence"/>
</dbReference>
<organism evidence="8 9">
    <name type="scientific">Vitrella brassicaformis (strain CCMP3155)</name>
    <dbReference type="NCBI Taxonomy" id="1169540"/>
    <lineage>
        <taxon>Eukaryota</taxon>
        <taxon>Sar</taxon>
        <taxon>Alveolata</taxon>
        <taxon>Colpodellida</taxon>
        <taxon>Vitrellaceae</taxon>
        <taxon>Vitrella</taxon>
    </lineage>
</organism>
<evidence type="ECO:0000256" key="6">
    <source>
        <dbReference type="ARBA" id="ARBA00023288"/>
    </source>
</evidence>
<keyword evidence="9" id="KW-1185">Reference proteome</keyword>
<evidence type="ECO:0000256" key="5">
    <source>
        <dbReference type="ARBA" id="ARBA00022837"/>
    </source>
</evidence>
<dbReference type="GO" id="GO:0005509">
    <property type="term" value="F:calcium ion binding"/>
    <property type="evidence" value="ECO:0007669"/>
    <property type="project" value="InterPro"/>
</dbReference>
<dbReference type="PANTHER" id="PTHR23055:SF178">
    <property type="entry name" value="NEUROCALCIN HOMOLOG"/>
    <property type="match status" value="1"/>
</dbReference>
<keyword evidence="5" id="KW-0106">Calcium</keyword>
<dbReference type="PhylomeDB" id="A0A0G4F3S4"/>
<keyword evidence="6" id="KW-0449">Lipoprotein</keyword>
<feature type="domain" description="EF-hand" evidence="7">
    <location>
        <begin position="171"/>
        <end position="206"/>
    </location>
</feature>
<sequence length="290" mass="32560">MAHRQAQRSLRALPAFPTPPPTLLRPVQATSARTYSSGVVNVQPTFSPIRDFAEFYTSLRVVPKTDPAASHVDPGTAFLYVRNVLKDVPVAEALEIFSMGQVKGFVDETAFKRALTCVLERYHNHPLHHSNGLTIPDGLLDAAWGIFDKLRQGKVNVLELTPTICFYCKGTVEDRIDAVFALFDEDHNGYIEFEEMTKLLTSLYRVTLTEKTKQVLSDFKIDVQTPEELSNLTATECFRAADVNHDRKLSPEEFKVWCLTPPTQLSPGESLLRTPLSNLLLAIMEPQKPF</sequence>
<name>A0A0G4F3S4_VITBC</name>
<evidence type="ECO:0000259" key="7">
    <source>
        <dbReference type="PROSITE" id="PS50222"/>
    </source>
</evidence>
<evidence type="ECO:0000256" key="4">
    <source>
        <dbReference type="ARBA" id="ARBA00022737"/>
    </source>
</evidence>
<dbReference type="InterPro" id="IPR002048">
    <property type="entry name" value="EF_hand_dom"/>
</dbReference>
<evidence type="ECO:0000256" key="1">
    <source>
        <dbReference type="ARBA" id="ARBA00006049"/>
    </source>
</evidence>
<keyword evidence="4" id="KW-0677">Repeat</keyword>
<dbReference type="CDD" id="cd00051">
    <property type="entry name" value="EFh"/>
    <property type="match status" value="1"/>
</dbReference>
<dbReference type="PANTHER" id="PTHR23055">
    <property type="entry name" value="CALCIUM BINDING PROTEINS"/>
    <property type="match status" value="1"/>
</dbReference>